<comment type="caution">
    <text evidence="3">The sequence shown here is derived from an EMBL/GenBank/DDBJ whole genome shotgun (WGS) entry which is preliminary data.</text>
</comment>
<dbReference type="Proteomes" id="UP000295278">
    <property type="component" value="Unassembled WGS sequence"/>
</dbReference>
<dbReference type="RefSeq" id="WP_131910061.1">
    <property type="nucleotide sequence ID" value="NZ_SMFM01000006.1"/>
</dbReference>
<protein>
    <submittedName>
        <fullName evidence="3">XRE family transcriptional regulator</fullName>
    </submittedName>
</protein>
<reference evidence="3 4" key="1">
    <citation type="submission" date="2019-03" db="EMBL/GenBank/DDBJ databases">
        <title>Flavobacterium AT-3-2 sp. nov., isolated from arctic soil.</title>
        <authorList>
            <person name="Chaudhary D.K."/>
        </authorList>
    </citation>
    <scope>NUCLEOTIDE SEQUENCE [LARGE SCALE GENOMIC DNA]</scope>
    <source>
        <strain evidence="3 4">AT-3-2</strain>
    </source>
</reference>
<dbReference type="EMBL" id="SMFM01000006">
    <property type="protein sequence ID" value="TDD75139.1"/>
    <property type="molecule type" value="Genomic_DNA"/>
</dbReference>
<keyword evidence="1" id="KW-0238">DNA-binding</keyword>
<gene>
    <name evidence="3" type="ORF">E0F89_12180</name>
</gene>
<accession>A0A4R5ATI5</accession>
<dbReference type="PROSITE" id="PS50943">
    <property type="entry name" value="HTH_CROC1"/>
    <property type="match status" value="1"/>
</dbReference>
<dbReference type="Gene3D" id="1.10.260.40">
    <property type="entry name" value="lambda repressor-like DNA-binding domains"/>
    <property type="match status" value="1"/>
</dbReference>
<dbReference type="CDD" id="cd00093">
    <property type="entry name" value="HTH_XRE"/>
    <property type="match status" value="1"/>
</dbReference>
<proteinExistence type="predicted"/>
<dbReference type="InterPro" id="IPR001387">
    <property type="entry name" value="Cro/C1-type_HTH"/>
</dbReference>
<name>A0A4R5ATI5_9FLAO</name>
<feature type="domain" description="HTH cro/C1-type" evidence="2">
    <location>
        <begin position="16"/>
        <end position="70"/>
    </location>
</feature>
<dbReference type="SUPFAM" id="SSF47413">
    <property type="entry name" value="lambda repressor-like DNA-binding domains"/>
    <property type="match status" value="1"/>
</dbReference>
<evidence type="ECO:0000259" key="2">
    <source>
        <dbReference type="PROSITE" id="PS50943"/>
    </source>
</evidence>
<evidence type="ECO:0000313" key="4">
    <source>
        <dbReference type="Proteomes" id="UP000295278"/>
    </source>
</evidence>
<sequence>MSKKKDKRLIQFGAHLRSVRKELGLSQDFVATNSNLTKSNISEIENGNRNLAFTTFLELAKGLGIDPKKLLDYRIDLNKE</sequence>
<dbReference type="PANTHER" id="PTHR46797">
    <property type="entry name" value="HTH-TYPE TRANSCRIPTIONAL REGULATOR"/>
    <property type="match status" value="1"/>
</dbReference>
<evidence type="ECO:0000313" key="3">
    <source>
        <dbReference type="EMBL" id="TDD75139.1"/>
    </source>
</evidence>
<dbReference type="GO" id="GO:0005829">
    <property type="term" value="C:cytosol"/>
    <property type="evidence" value="ECO:0007669"/>
    <property type="project" value="TreeGrafter"/>
</dbReference>
<dbReference type="GO" id="GO:0003677">
    <property type="term" value="F:DNA binding"/>
    <property type="evidence" value="ECO:0007669"/>
    <property type="project" value="UniProtKB-KW"/>
</dbReference>
<dbReference type="InterPro" id="IPR050807">
    <property type="entry name" value="TransReg_Diox_bact_type"/>
</dbReference>
<dbReference type="PANTHER" id="PTHR46797:SF1">
    <property type="entry name" value="METHYLPHOSPHONATE SYNTHASE"/>
    <property type="match status" value="1"/>
</dbReference>
<dbReference type="Pfam" id="PF01381">
    <property type="entry name" value="HTH_3"/>
    <property type="match status" value="1"/>
</dbReference>
<organism evidence="3 4">
    <name type="scientific">Flavobacterium caseinilyticum</name>
    <dbReference type="NCBI Taxonomy" id="2541732"/>
    <lineage>
        <taxon>Bacteria</taxon>
        <taxon>Pseudomonadati</taxon>
        <taxon>Bacteroidota</taxon>
        <taxon>Flavobacteriia</taxon>
        <taxon>Flavobacteriales</taxon>
        <taxon>Flavobacteriaceae</taxon>
        <taxon>Flavobacterium</taxon>
    </lineage>
</organism>
<evidence type="ECO:0000256" key="1">
    <source>
        <dbReference type="ARBA" id="ARBA00023125"/>
    </source>
</evidence>
<dbReference type="GO" id="GO:0003700">
    <property type="term" value="F:DNA-binding transcription factor activity"/>
    <property type="evidence" value="ECO:0007669"/>
    <property type="project" value="TreeGrafter"/>
</dbReference>
<dbReference type="OrthoDB" id="1446321at2"/>
<dbReference type="AlphaFoldDB" id="A0A4R5ATI5"/>
<dbReference type="SMART" id="SM00530">
    <property type="entry name" value="HTH_XRE"/>
    <property type="match status" value="1"/>
</dbReference>
<dbReference type="InterPro" id="IPR010982">
    <property type="entry name" value="Lambda_DNA-bd_dom_sf"/>
</dbReference>
<keyword evidence="4" id="KW-1185">Reference proteome</keyword>